<dbReference type="GO" id="GO:0043565">
    <property type="term" value="F:sequence-specific DNA binding"/>
    <property type="evidence" value="ECO:0007669"/>
    <property type="project" value="TreeGrafter"/>
</dbReference>
<gene>
    <name evidence="2" type="ORF">dnl_32310</name>
</gene>
<dbReference type="Proteomes" id="UP000663720">
    <property type="component" value="Chromosome"/>
</dbReference>
<dbReference type="GO" id="GO:0004803">
    <property type="term" value="F:transposase activity"/>
    <property type="evidence" value="ECO:0007669"/>
    <property type="project" value="InterPro"/>
</dbReference>
<dbReference type="NCBIfam" id="NF047646">
    <property type="entry name" value="REP_Tyr_transpos"/>
    <property type="match status" value="1"/>
</dbReference>
<proteinExistence type="predicted"/>
<evidence type="ECO:0000259" key="1">
    <source>
        <dbReference type="SMART" id="SM01321"/>
    </source>
</evidence>
<dbReference type="GO" id="GO:0006313">
    <property type="term" value="P:DNA transposition"/>
    <property type="evidence" value="ECO:0007669"/>
    <property type="project" value="InterPro"/>
</dbReference>
<sequence length="177" mass="21027">MGRSRYRFIKNNQPHFLTCTIVNWLPLFGKPAIAGIVIDSLKFMYDNQRLKLYAYVIMENHLHMIASSDNLGKEIANFKSYSARKIIDFLTETKAMPVLRELSRHKLRHKTDRKYQFWQEGSHPQLIQNEEIMIQKIEYIHNNPLARGYVDDPIHWKYSSARNYMGHEAILTVERFI</sequence>
<dbReference type="PANTHER" id="PTHR36966:SF1">
    <property type="entry name" value="REP-ASSOCIATED TYROSINE TRANSPOSASE"/>
    <property type="match status" value="1"/>
</dbReference>
<dbReference type="AlphaFoldDB" id="A0A975B8F9"/>
<feature type="domain" description="Transposase IS200-like" evidence="1">
    <location>
        <begin position="10"/>
        <end position="143"/>
    </location>
</feature>
<dbReference type="InterPro" id="IPR002686">
    <property type="entry name" value="Transposase_17"/>
</dbReference>
<organism evidence="2 3">
    <name type="scientific">Desulfonema limicola</name>
    <dbReference type="NCBI Taxonomy" id="45656"/>
    <lineage>
        <taxon>Bacteria</taxon>
        <taxon>Pseudomonadati</taxon>
        <taxon>Thermodesulfobacteriota</taxon>
        <taxon>Desulfobacteria</taxon>
        <taxon>Desulfobacterales</taxon>
        <taxon>Desulfococcaceae</taxon>
        <taxon>Desulfonema</taxon>
    </lineage>
</organism>
<dbReference type="EMBL" id="CP061799">
    <property type="protein sequence ID" value="QTA80914.1"/>
    <property type="molecule type" value="Genomic_DNA"/>
</dbReference>
<dbReference type="RefSeq" id="WP_207692472.1">
    <property type="nucleotide sequence ID" value="NZ_CP061799.1"/>
</dbReference>
<dbReference type="PANTHER" id="PTHR36966">
    <property type="entry name" value="REP-ASSOCIATED TYROSINE TRANSPOSASE"/>
    <property type="match status" value="1"/>
</dbReference>
<reference evidence="2" key="1">
    <citation type="journal article" date="2021" name="Microb. Physiol.">
        <title>Proteogenomic Insights into the Physiology of Marine, Sulfate-Reducing, Filamentous Desulfonema limicola and Desulfonema magnum.</title>
        <authorList>
            <person name="Schnaars V."/>
            <person name="Wohlbrand L."/>
            <person name="Scheve S."/>
            <person name="Hinrichs C."/>
            <person name="Reinhardt R."/>
            <person name="Rabus R."/>
        </authorList>
    </citation>
    <scope>NUCLEOTIDE SEQUENCE</scope>
    <source>
        <strain evidence="2">5ac10</strain>
    </source>
</reference>
<name>A0A975B8F9_9BACT</name>
<dbReference type="SUPFAM" id="SSF143422">
    <property type="entry name" value="Transposase IS200-like"/>
    <property type="match status" value="1"/>
</dbReference>
<dbReference type="InterPro" id="IPR036515">
    <property type="entry name" value="Transposase_17_sf"/>
</dbReference>
<dbReference type="InterPro" id="IPR052715">
    <property type="entry name" value="RAYT_transposase"/>
</dbReference>
<dbReference type="KEGG" id="dli:dnl_32310"/>
<evidence type="ECO:0000313" key="3">
    <source>
        <dbReference type="Proteomes" id="UP000663720"/>
    </source>
</evidence>
<protein>
    <submittedName>
        <fullName evidence="2">Transposase IS200-like domain-containing protein</fullName>
    </submittedName>
</protein>
<evidence type="ECO:0000313" key="2">
    <source>
        <dbReference type="EMBL" id="QTA80914.1"/>
    </source>
</evidence>
<dbReference type="Gene3D" id="3.30.70.1290">
    <property type="entry name" value="Transposase IS200-like"/>
    <property type="match status" value="1"/>
</dbReference>
<accession>A0A975B8F9</accession>
<keyword evidence="3" id="KW-1185">Reference proteome</keyword>
<dbReference type="SMART" id="SM01321">
    <property type="entry name" value="Y1_Tnp"/>
    <property type="match status" value="1"/>
</dbReference>